<feature type="domain" description="GST N-terminal" evidence="2">
    <location>
        <begin position="27"/>
        <end position="95"/>
    </location>
</feature>
<dbReference type="PANTHER" id="PTHR43968">
    <property type="match status" value="1"/>
</dbReference>
<dbReference type="InterPro" id="IPR004045">
    <property type="entry name" value="Glutathione_S-Trfase_N"/>
</dbReference>
<dbReference type="EMBL" id="OU015568">
    <property type="protein sequence ID" value="CAG5088210.1"/>
    <property type="molecule type" value="Genomic_DNA"/>
</dbReference>
<dbReference type="InterPro" id="IPR050983">
    <property type="entry name" value="GST_Omega/HSP26"/>
</dbReference>
<dbReference type="PANTHER" id="PTHR43968:SF6">
    <property type="entry name" value="GLUTATHIONE S-TRANSFERASE OMEGA"/>
    <property type="match status" value="1"/>
</dbReference>
<dbReference type="Pfam" id="PF13417">
    <property type="entry name" value="GST_N_3"/>
    <property type="match status" value="1"/>
</dbReference>
<evidence type="ECO:0000313" key="4">
    <source>
        <dbReference type="Proteomes" id="UP001158576"/>
    </source>
</evidence>
<comment type="similarity">
    <text evidence="1">Belongs to the GST superfamily. Omega family.</text>
</comment>
<dbReference type="Gene3D" id="1.20.1050.10">
    <property type="match status" value="1"/>
</dbReference>
<organism evidence="3 4">
    <name type="scientific">Oikopleura dioica</name>
    <name type="common">Tunicate</name>
    <dbReference type="NCBI Taxonomy" id="34765"/>
    <lineage>
        <taxon>Eukaryota</taxon>
        <taxon>Metazoa</taxon>
        <taxon>Chordata</taxon>
        <taxon>Tunicata</taxon>
        <taxon>Appendicularia</taxon>
        <taxon>Copelata</taxon>
        <taxon>Oikopleuridae</taxon>
        <taxon>Oikopleura</taxon>
    </lineage>
</organism>
<dbReference type="SUPFAM" id="SSF52833">
    <property type="entry name" value="Thioredoxin-like"/>
    <property type="match status" value="1"/>
</dbReference>
<dbReference type="Gene3D" id="3.40.30.10">
    <property type="entry name" value="Glutaredoxin"/>
    <property type="match status" value="1"/>
</dbReference>
<gene>
    <name evidence="3" type="ORF">OKIOD_LOCUS3337</name>
</gene>
<accession>A0ABN7S081</accession>
<dbReference type="Proteomes" id="UP001158576">
    <property type="component" value="Chromosome PAR"/>
</dbReference>
<name>A0ABN7S081_OIKDI</name>
<proteinExistence type="inferred from homology"/>
<dbReference type="InterPro" id="IPR036249">
    <property type="entry name" value="Thioredoxin-like_sf"/>
</dbReference>
<evidence type="ECO:0000256" key="1">
    <source>
        <dbReference type="ARBA" id="ARBA00011067"/>
    </source>
</evidence>
<reference evidence="3 4" key="1">
    <citation type="submission" date="2021-04" db="EMBL/GenBank/DDBJ databases">
        <authorList>
            <person name="Bliznina A."/>
        </authorList>
    </citation>
    <scope>NUCLEOTIDE SEQUENCE [LARGE SCALE GENOMIC DNA]</scope>
</reference>
<evidence type="ECO:0000313" key="3">
    <source>
        <dbReference type="EMBL" id="CAG5088210.1"/>
    </source>
</evidence>
<evidence type="ECO:0000259" key="2">
    <source>
        <dbReference type="Pfam" id="PF13417"/>
    </source>
</evidence>
<sequence length="222" mass="25850">MNDFMGNTKCLKEDSPKPEPAVEIPRLFSNRFCPYAKRVKIFLAHLKIDHETVNIDLNSKPKWFREVSPLAKVPVYENNGSFTPDSVDIINLLAKDNKFELSKILSQGEFNGFMEQIVSLWYKICYYKDLSVIGTFEEALKNFAALESFGVLSKCKTLEFDDVLIWPWMEMINLTHWEVIQRHDALKTYISNKSRLEPMKLTRIPADVFKRFASSHDFDIDL</sequence>
<keyword evidence="4" id="KW-1185">Reference proteome</keyword>
<protein>
    <submittedName>
        <fullName evidence="3">Oidioi.mRNA.OKI2018_I69.PAR.g11779.t1.cds</fullName>
    </submittedName>
</protein>